<comment type="caution">
    <text evidence="2">The sequence shown here is derived from an EMBL/GenBank/DDBJ whole genome shotgun (WGS) entry which is preliminary data.</text>
</comment>
<gene>
    <name evidence="2" type="ORF">O0I10_010361</name>
</gene>
<feature type="compositionally biased region" description="Acidic residues" evidence="1">
    <location>
        <begin position="119"/>
        <end position="135"/>
    </location>
</feature>
<protein>
    <submittedName>
        <fullName evidence="2">Uncharacterized protein</fullName>
    </submittedName>
</protein>
<dbReference type="GeneID" id="83217765"/>
<feature type="region of interest" description="Disordered" evidence="1">
    <location>
        <begin position="57"/>
        <end position="135"/>
    </location>
</feature>
<evidence type="ECO:0000313" key="2">
    <source>
        <dbReference type="EMBL" id="KAJ8654025.1"/>
    </source>
</evidence>
<evidence type="ECO:0000256" key="1">
    <source>
        <dbReference type="SAM" id="MobiDB-lite"/>
    </source>
</evidence>
<dbReference type="AlphaFoldDB" id="A0AAD7UVI6"/>
<dbReference type="EMBL" id="JARTCD010000068">
    <property type="protein sequence ID" value="KAJ8654025.1"/>
    <property type="molecule type" value="Genomic_DNA"/>
</dbReference>
<keyword evidence="3" id="KW-1185">Reference proteome</keyword>
<reference evidence="2 3" key="1">
    <citation type="submission" date="2023-03" db="EMBL/GenBank/DDBJ databases">
        <title>Genome sequence of Lichtheimia ornata CBS 291.66.</title>
        <authorList>
            <person name="Mohabir J.T."/>
            <person name="Shea T.P."/>
            <person name="Kurbessoian T."/>
            <person name="Berby B."/>
            <person name="Fontaine J."/>
            <person name="Livny J."/>
            <person name="Gnirke A."/>
            <person name="Stajich J.E."/>
            <person name="Cuomo C.A."/>
        </authorList>
    </citation>
    <scope>NUCLEOTIDE SEQUENCE [LARGE SCALE GENOMIC DNA]</scope>
    <source>
        <strain evidence="2">CBS 291.66</strain>
    </source>
</reference>
<sequence length="135" mass="15246">MSQSSSNGTKRNADDIDHSLYTWDLRTSLLDLVYNHCYILLTHHCFYSLLESSALPATSRRHTSRNAVAEAAANDDSHQDVSIDHGNDYDFEDSPQDASIHHGDDDGYDDSDQYVYSDREDDDDSGNEDEDHEGE</sequence>
<evidence type="ECO:0000313" key="3">
    <source>
        <dbReference type="Proteomes" id="UP001234581"/>
    </source>
</evidence>
<name>A0AAD7UVI6_9FUNG</name>
<dbReference type="RefSeq" id="XP_058338939.1">
    <property type="nucleotide sequence ID" value="XM_058490343.1"/>
</dbReference>
<feature type="compositionally biased region" description="Basic and acidic residues" evidence="1">
    <location>
        <begin position="75"/>
        <end position="88"/>
    </location>
</feature>
<organism evidence="2 3">
    <name type="scientific">Lichtheimia ornata</name>
    <dbReference type="NCBI Taxonomy" id="688661"/>
    <lineage>
        <taxon>Eukaryota</taxon>
        <taxon>Fungi</taxon>
        <taxon>Fungi incertae sedis</taxon>
        <taxon>Mucoromycota</taxon>
        <taxon>Mucoromycotina</taxon>
        <taxon>Mucoromycetes</taxon>
        <taxon>Mucorales</taxon>
        <taxon>Lichtheimiaceae</taxon>
        <taxon>Lichtheimia</taxon>
    </lineage>
</organism>
<accession>A0AAD7UVI6</accession>
<proteinExistence type="predicted"/>
<dbReference type="Proteomes" id="UP001234581">
    <property type="component" value="Unassembled WGS sequence"/>
</dbReference>